<evidence type="ECO:0000313" key="2">
    <source>
        <dbReference type="Proteomes" id="UP000591131"/>
    </source>
</evidence>
<dbReference type="EMBL" id="JAAPAO010000935">
    <property type="protein sequence ID" value="KAF4652353.1"/>
    <property type="molecule type" value="Genomic_DNA"/>
</dbReference>
<name>A0A7J6KYD8_PERCH</name>
<sequence>MPKRGIRSHTSILTRRKRYSANKRARELLTSPPDGVQDYEISDVGHTLVDITSYIDFLTDLGKEHLASTNADPLRDGTGLNALLPSQHLTNALYSLPEVAKDVTNVFVKSVENNNLVDFVGRLKGSPTEKEVKVLEQRFGDAAQQCRSSLAKILHCSTRKSQCGASIRSDILRNLISALHDPDSSLSSEVDAGVSLGISQPLRKTGIFPPYTKKRDAEELQLLRLHQLANYTSASEDASIIEDIISKEIRLGRMKPLSLDEANDPSRVYAKMALIKKIGSASSKPKYRIVEDYRRNETYLYVRLTVVVYVCTRMARRTSMSPCHSE</sequence>
<dbReference type="OrthoDB" id="479945at2759"/>
<dbReference type="Proteomes" id="UP000591131">
    <property type="component" value="Unassembled WGS sequence"/>
</dbReference>
<organism evidence="1 2">
    <name type="scientific">Perkinsus chesapeaki</name>
    <name type="common">Clam parasite</name>
    <name type="synonym">Perkinsus andrewsi</name>
    <dbReference type="NCBI Taxonomy" id="330153"/>
    <lineage>
        <taxon>Eukaryota</taxon>
        <taxon>Sar</taxon>
        <taxon>Alveolata</taxon>
        <taxon>Perkinsozoa</taxon>
        <taxon>Perkinsea</taxon>
        <taxon>Perkinsida</taxon>
        <taxon>Perkinsidae</taxon>
        <taxon>Perkinsus</taxon>
    </lineage>
</organism>
<reference evidence="1 2" key="1">
    <citation type="submission" date="2020-04" db="EMBL/GenBank/DDBJ databases">
        <title>Perkinsus chesapeaki whole genome sequence.</title>
        <authorList>
            <person name="Bogema D.R."/>
        </authorList>
    </citation>
    <scope>NUCLEOTIDE SEQUENCE [LARGE SCALE GENOMIC DNA]</scope>
    <source>
        <strain evidence="1">ATCC PRA-425</strain>
    </source>
</reference>
<proteinExistence type="predicted"/>
<evidence type="ECO:0000313" key="1">
    <source>
        <dbReference type="EMBL" id="KAF4652353.1"/>
    </source>
</evidence>
<dbReference type="AlphaFoldDB" id="A0A7J6KYD8"/>
<protein>
    <submittedName>
        <fullName evidence="1">Uncharacterized protein</fullName>
    </submittedName>
</protein>
<accession>A0A7J6KYD8</accession>
<comment type="caution">
    <text evidence="1">The sequence shown here is derived from an EMBL/GenBank/DDBJ whole genome shotgun (WGS) entry which is preliminary data.</text>
</comment>
<gene>
    <name evidence="1" type="ORF">FOL47_011139</name>
</gene>
<keyword evidence="2" id="KW-1185">Reference proteome</keyword>